<dbReference type="InterPro" id="IPR025799">
    <property type="entry name" value="Arg_MeTrfase"/>
</dbReference>
<dbReference type="eggNOG" id="KOG0822">
    <property type="taxonomic scope" value="Eukaryota"/>
</dbReference>
<evidence type="ECO:0000256" key="2">
    <source>
        <dbReference type="ARBA" id="ARBA00022679"/>
    </source>
</evidence>
<protein>
    <recommendedName>
        <fullName evidence="4">Protein arginine N-methyltransferase</fullName>
    </recommendedName>
</protein>
<dbReference type="Pfam" id="PF05185">
    <property type="entry name" value="PRMT5"/>
    <property type="match status" value="1"/>
</dbReference>
<dbReference type="OrthoDB" id="1368803at2759"/>
<reference evidence="11 12" key="1">
    <citation type="journal article" date="2012" name="Genome Biol.">
        <title>The genome of the polar eukaryotic microalga coccomyxa subellipsoidea reveals traits of cold adaptation.</title>
        <authorList>
            <person name="Blanc G."/>
            <person name="Agarkova I."/>
            <person name="Grimwood J."/>
            <person name="Kuo A."/>
            <person name="Brueggeman A."/>
            <person name="Dunigan D."/>
            <person name="Gurnon J."/>
            <person name="Ladunga I."/>
            <person name="Lindquist E."/>
            <person name="Lucas S."/>
            <person name="Pangilinan J."/>
            <person name="Proschold T."/>
            <person name="Salamov A."/>
            <person name="Schmutz J."/>
            <person name="Weeks D."/>
            <person name="Yamada T."/>
            <person name="Claverie J.M."/>
            <person name="Grigoriev I."/>
            <person name="Van Etten J."/>
            <person name="Lomsadze A."/>
            <person name="Borodovsky M."/>
        </authorList>
    </citation>
    <scope>NUCLEOTIDE SEQUENCE [LARGE SCALE GENOMIC DNA]</scope>
    <source>
        <strain evidence="11 12">C-169</strain>
    </source>
</reference>
<feature type="site" description="Critical for specifying symmetric addition of methyl groups" evidence="7">
    <location>
        <position position="254"/>
    </location>
</feature>
<dbReference type="FunFam" id="2.70.160.11:FF:000003">
    <property type="entry name" value="Protein arginine N-methyltransferase 5"/>
    <property type="match status" value="1"/>
</dbReference>
<dbReference type="Gene3D" id="3.40.50.150">
    <property type="entry name" value="Vaccinia Virus protein VP39"/>
    <property type="match status" value="1"/>
</dbReference>
<dbReference type="Pfam" id="PF17286">
    <property type="entry name" value="PRMT5_C"/>
    <property type="match status" value="1"/>
</dbReference>
<evidence type="ECO:0000256" key="7">
    <source>
        <dbReference type="PIRSR" id="PIRSR015894-3"/>
    </source>
</evidence>
<name>I0Z3A5_COCSC</name>
<dbReference type="AlphaFoldDB" id="I0Z3A5"/>
<dbReference type="InterPro" id="IPR035248">
    <property type="entry name" value="PRMT5_C"/>
</dbReference>
<feature type="domain" description="PRMT5 TIM barrel" evidence="9">
    <location>
        <begin position="4"/>
        <end position="217"/>
    </location>
</feature>
<dbReference type="KEGG" id="csl:COCSUDRAFT_52768"/>
<dbReference type="PROSITE" id="PS51678">
    <property type="entry name" value="SAM_MT_PRMT"/>
    <property type="match status" value="1"/>
</dbReference>
<comment type="caution">
    <text evidence="11">The sequence shown here is derived from an EMBL/GenBank/DDBJ whole genome shotgun (WGS) entry which is preliminary data.</text>
</comment>
<keyword evidence="1 4" id="KW-0489">Methyltransferase</keyword>
<evidence type="ECO:0000259" key="9">
    <source>
        <dbReference type="Pfam" id="PF17285"/>
    </source>
</evidence>
<dbReference type="Gene3D" id="2.70.160.11">
    <property type="entry name" value="Hnrnp arginine n-methyltransferase1"/>
    <property type="match status" value="1"/>
</dbReference>
<dbReference type="InterPro" id="IPR029063">
    <property type="entry name" value="SAM-dependent_MTases_sf"/>
</dbReference>
<dbReference type="GO" id="GO:0032259">
    <property type="term" value="P:methylation"/>
    <property type="evidence" value="ECO:0007669"/>
    <property type="project" value="UniProtKB-KW"/>
</dbReference>
<feature type="binding site" evidence="6">
    <location>
        <position position="251"/>
    </location>
    <ligand>
        <name>S-adenosyl-L-methionine</name>
        <dbReference type="ChEBI" id="CHEBI:59789"/>
    </ligand>
</feature>
<dbReference type="FunFam" id="3.40.50.150:FF:000029">
    <property type="entry name" value="Protein arginine N-methyltransferase 5"/>
    <property type="match status" value="1"/>
</dbReference>
<keyword evidence="12" id="KW-1185">Reference proteome</keyword>
<dbReference type="Proteomes" id="UP000007264">
    <property type="component" value="Unassembled WGS sequence"/>
</dbReference>
<dbReference type="PANTHER" id="PTHR10738">
    <property type="entry name" value="PROTEIN ARGININE N-METHYLTRANSFERASE 5"/>
    <property type="match status" value="1"/>
</dbReference>
<evidence type="ECO:0000259" key="10">
    <source>
        <dbReference type="Pfam" id="PF17286"/>
    </source>
</evidence>
<feature type="domain" description="PRMT5 arginine-N-methyltransferase" evidence="8">
    <location>
        <begin position="224"/>
        <end position="392"/>
    </location>
</feature>
<dbReference type="GO" id="GO:0005829">
    <property type="term" value="C:cytosol"/>
    <property type="evidence" value="ECO:0007669"/>
    <property type="project" value="TreeGrafter"/>
</dbReference>
<dbReference type="GO" id="GO:0006355">
    <property type="term" value="P:regulation of DNA-templated transcription"/>
    <property type="evidence" value="ECO:0007669"/>
    <property type="project" value="TreeGrafter"/>
</dbReference>
<dbReference type="GO" id="GO:0005634">
    <property type="term" value="C:nucleus"/>
    <property type="evidence" value="ECO:0007669"/>
    <property type="project" value="TreeGrafter"/>
</dbReference>
<evidence type="ECO:0000256" key="5">
    <source>
        <dbReference type="PIRSR" id="PIRSR015894-1"/>
    </source>
</evidence>
<keyword evidence="2 4" id="KW-0808">Transferase</keyword>
<dbReference type="EMBL" id="AGSI01000004">
    <property type="protein sequence ID" value="EIE25124.1"/>
    <property type="molecule type" value="Genomic_DNA"/>
</dbReference>
<feature type="active site" description="Proton donor/acceptor" evidence="5">
    <location>
        <position position="363"/>
    </location>
</feature>
<sequence>MPYKWPDLLLVSAQYGSQIVGKVSPWIQPDAADEALRMDSQAALRQELEWATHLSLQACILHLPPSPSSADFAHVVNQVMHGLSGMAMWLRIPLMSGKSADLPSTAVEEDDSWERWNQVRCLTWHNAKLGVVLDVPAVLPPKEEIVRWYGEPVKALMLPTSVFLNNKRGYPTLTKAHQEMLLTFFAHGVQSAASEAAAAAVHPLRVYCEYLSYLFRKPPMPDGQEQLEVGYRDYLQAPLQPLQDNLEMQTYETFEKDLMKYTQYEAAVLEALLDRVPEEEAATRDIVLMVVGAGRGPLVRASLSAAERAKRKLRIYAVEKNPNAIISLQNLIATEGWGDRVTLVPADMRRWQAPELADIVVSELLGSFGDNELSPECLDGAQACLKPDGISIPASYTSYLQPITTAKLWNDVKVYNDLEHFETPYVVKLHRFTALADTQPVFTFRHPNREAAIDNARAACLRFDRTGRLAAVCHGFAGYFDACLYGSVHLSIHPPTHTPDMYSWFPIYFPLKEPVSLPADVPIEAHLWRCGAHHKVWYEWALTSPTAITHIHNSNGRSYYVGL</sequence>
<evidence type="ECO:0000256" key="4">
    <source>
        <dbReference type="PIRNR" id="PIRNR015894"/>
    </source>
</evidence>
<dbReference type="InterPro" id="IPR035075">
    <property type="entry name" value="PRMT5"/>
</dbReference>
<dbReference type="RefSeq" id="XP_005649668.1">
    <property type="nucleotide sequence ID" value="XM_005649611.1"/>
</dbReference>
<evidence type="ECO:0000313" key="12">
    <source>
        <dbReference type="Proteomes" id="UP000007264"/>
    </source>
</evidence>
<evidence type="ECO:0000313" key="11">
    <source>
        <dbReference type="EMBL" id="EIE25124.1"/>
    </source>
</evidence>
<evidence type="ECO:0000256" key="6">
    <source>
        <dbReference type="PIRSR" id="PIRSR015894-2"/>
    </source>
</evidence>
<feature type="active site" description="Proton donor/acceptor" evidence="5">
    <location>
        <position position="372"/>
    </location>
</feature>
<dbReference type="PANTHER" id="PTHR10738:SF0">
    <property type="entry name" value="PROTEIN ARGININE N-METHYLTRANSFERASE 5"/>
    <property type="match status" value="1"/>
</dbReference>
<dbReference type="CDD" id="cd02440">
    <property type="entry name" value="AdoMet_MTases"/>
    <property type="match status" value="1"/>
</dbReference>
<dbReference type="InterPro" id="IPR007857">
    <property type="entry name" value="Arg_MeTrfase_PRMT5"/>
</dbReference>
<dbReference type="SUPFAM" id="SSF53335">
    <property type="entry name" value="S-adenosyl-L-methionine-dependent methyltransferases"/>
    <property type="match status" value="1"/>
</dbReference>
<feature type="domain" description="PRMT5 oligomerisation" evidence="10">
    <location>
        <begin position="395"/>
        <end position="561"/>
    </location>
</feature>
<organism evidence="11 12">
    <name type="scientific">Coccomyxa subellipsoidea (strain C-169)</name>
    <name type="common">Green microalga</name>
    <dbReference type="NCBI Taxonomy" id="574566"/>
    <lineage>
        <taxon>Eukaryota</taxon>
        <taxon>Viridiplantae</taxon>
        <taxon>Chlorophyta</taxon>
        <taxon>core chlorophytes</taxon>
        <taxon>Trebouxiophyceae</taxon>
        <taxon>Trebouxiophyceae incertae sedis</taxon>
        <taxon>Coccomyxaceae</taxon>
        <taxon>Coccomyxa</taxon>
        <taxon>Coccomyxa subellipsoidea</taxon>
    </lineage>
</organism>
<dbReference type="GO" id="GO:0016274">
    <property type="term" value="F:protein-arginine N-methyltransferase activity"/>
    <property type="evidence" value="ECO:0007669"/>
    <property type="project" value="InterPro"/>
</dbReference>
<evidence type="ECO:0000256" key="3">
    <source>
        <dbReference type="ARBA" id="ARBA00022691"/>
    </source>
</evidence>
<gene>
    <name evidence="11" type="ORF">COCSUDRAFT_52768</name>
</gene>
<feature type="binding site" evidence="6">
    <location>
        <begin position="347"/>
        <end position="348"/>
    </location>
    <ligand>
        <name>S-adenosyl-L-methionine</name>
        <dbReference type="ChEBI" id="CHEBI:59789"/>
    </ligand>
</feature>
<feature type="binding site" evidence="6">
    <location>
        <begin position="260"/>
        <end position="261"/>
    </location>
    <ligand>
        <name>S-adenosyl-L-methionine</name>
        <dbReference type="ChEBI" id="CHEBI:59789"/>
    </ligand>
</feature>
<dbReference type="STRING" id="574566.I0Z3A5"/>
<dbReference type="InterPro" id="IPR035247">
    <property type="entry name" value="PRMT5_TIM"/>
</dbReference>
<evidence type="ECO:0000259" key="8">
    <source>
        <dbReference type="Pfam" id="PF05185"/>
    </source>
</evidence>
<accession>I0Z3A5</accession>
<evidence type="ECO:0000256" key="1">
    <source>
        <dbReference type="ARBA" id="ARBA00022603"/>
    </source>
</evidence>
<proteinExistence type="inferred from homology"/>
<dbReference type="PIRSF" id="PIRSF015894">
    <property type="entry name" value="Skb1_MeTrfase"/>
    <property type="match status" value="1"/>
</dbReference>
<dbReference type="Pfam" id="PF17285">
    <property type="entry name" value="PRMT5_TIM"/>
    <property type="match status" value="1"/>
</dbReference>
<dbReference type="Gene3D" id="3.20.20.150">
    <property type="entry name" value="Divalent-metal-dependent TIM barrel enzymes"/>
    <property type="match status" value="1"/>
</dbReference>
<dbReference type="GeneID" id="17043127"/>
<comment type="similarity">
    <text evidence="4">Belongs to the class I-like SAM-binding methyltransferase superfamily.</text>
</comment>
<keyword evidence="3 4" id="KW-0949">S-adenosyl-L-methionine</keyword>
<feature type="binding site" evidence="6">
    <location>
        <position position="319"/>
    </location>
    <ligand>
        <name>S-adenosyl-L-methionine</name>
        <dbReference type="ChEBI" id="CHEBI:59789"/>
    </ligand>
</feature>